<dbReference type="InterPro" id="IPR038109">
    <property type="entry name" value="DNA_bind_recomb_sf"/>
</dbReference>
<dbReference type="InterPro" id="IPR050639">
    <property type="entry name" value="SSR_resolvase"/>
</dbReference>
<dbReference type="InterPro" id="IPR006119">
    <property type="entry name" value="Resolv_N"/>
</dbReference>
<accession>A0A8S5R9J2</accession>
<sequence>MRCYTLYDSTPCLLREKCTMNIYYVREKLRNCSIYDIELNVAYYARVSTEKVEQQASIKHQEEHFEELIHSNNRWKFAGSYIDDGISGIHADKREEFQRMLRDAKLGKIDMIITKEISRFARNTLDSIQYTRELLSYGVCVWFQNDGINTIDDDSEFRLTIMAGVAQDEIRKLSSRVKFGHAQSIKNGVVLGHRMYGYSNHQGKLELIPEEADMVRMVFRDYASGMSTPRIEKKLWDMGYRSFKGGKINRDVIKNIIRNPKYKGYYCGGKVKVVDMFTKKQEFLPQSEWIMFKDDGSRVPQIIDETTWEKANAYLRERGEAIKSRKTSFKSENIFTGKLFCANDGAPYWMKQHYIRGKEDVRWVCSYKIKNGAASCDSFGLAESELKEVIAELINKSSENIDSILEEYFEILQSSIKNIPDNKNEISRLEKQIDLLKQKREKILEYNLDGKISDDEFISRNKEYVKQIKQIESHILEIQNTKSPEPVETQLSAIKEKLEKFKGVNPKDINRQIVNELFEKITVEPLAATCATLTFQLRSGNLEKWGFPLRCSDDMILTLHSEQHKIFSRKTCIKTQDMVFFKYKYLLAL</sequence>
<dbReference type="InterPro" id="IPR036162">
    <property type="entry name" value="Resolvase-like_N_sf"/>
</dbReference>
<feature type="domain" description="Recombinase" evidence="3">
    <location>
        <begin position="195"/>
        <end position="321"/>
    </location>
</feature>
<dbReference type="PROSITE" id="PS51736">
    <property type="entry name" value="RECOMBINASES_3"/>
    <property type="match status" value="1"/>
</dbReference>
<feature type="domain" description="Resolvase/invertase-type recombinase catalytic" evidence="2">
    <location>
        <begin position="40"/>
        <end position="188"/>
    </location>
</feature>
<keyword evidence="1" id="KW-0175">Coiled coil</keyword>
<protein>
    <submittedName>
        <fullName evidence="4">Integrase</fullName>
    </submittedName>
</protein>
<organism evidence="4">
    <name type="scientific">virus sp. ctDYl1</name>
    <dbReference type="NCBI Taxonomy" id="2826795"/>
    <lineage>
        <taxon>Viruses</taxon>
    </lineage>
</organism>
<dbReference type="SMART" id="SM00857">
    <property type="entry name" value="Resolvase"/>
    <property type="match status" value="1"/>
</dbReference>
<name>A0A8S5R9J2_9VIRU</name>
<dbReference type="InterPro" id="IPR025827">
    <property type="entry name" value="Zn_ribbon_recom_dom"/>
</dbReference>
<dbReference type="Pfam" id="PF13408">
    <property type="entry name" value="Zn_ribbon_recom"/>
    <property type="match status" value="1"/>
</dbReference>
<proteinExistence type="predicted"/>
<reference evidence="4" key="1">
    <citation type="journal article" date="2021" name="Proc. Natl. Acad. Sci. U.S.A.">
        <title>A Catalog of Tens of Thousands of Viruses from Human Metagenomes Reveals Hidden Associations with Chronic Diseases.</title>
        <authorList>
            <person name="Tisza M.J."/>
            <person name="Buck C.B."/>
        </authorList>
    </citation>
    <scope>NUCLEOTIDE SEQUENCE</scope>
    <source>
        <strain evidence="4">CtDYl1</strain>
    </source>
</reference>
<feature type="coiled-coil region" evidence="1">
    <location>
        <begin position="419"/>
        <end position="446"/>
    </location>
</feature>
<dbReference type="Pfam" id="PF07508">
    <property type="entry name" value="Recombinase"/>
    <property type="match status" value="1"/>
</dbReference>
<evidence type="ECO:0000259" key="2">
    <source>
        <dbReference type="PROSITE" id="PS51736"/>
    </source>
</evidence>
<dbReference type="PROSITE" id="PS51737">
    <property type="entry name" value="RECOMBINASE_DNA_BIND"/>
    <property type="match status" value="1"/>
</dbReference>
<evidence type="ECO:0000256" key="1">
    <source>
        <dbReference type="SAM" id="Coils"/>
    </source>
</evidence>
<evidence type="ECO:0000259" key="3">
    <source>
        <dbReference type="PROSITE" id="PS51737"/>
    </source>
</evidence>
<dbReference type="PANTHER" id="PTHR30461">
    <property type="entry name" value="DNA-INVERTASE FROM LAMBDOID PROPHAGE"/>
    <property type="match status" value="1"/>
</dbReference>
<dbReference type="InterPro" id="IPR011109">
    <property type="entry name" value="DNA_bind_recombinase_dom"/>
</dbReference>
<dbReference type="GO" id="GO:0000150">
    <property type="term" value="F:DNA strand exchange activity"/>
    <property type="evidence" value="ECO:0007669"/>
    <property type="project" value="InterPro"/>
</dbReference>
<dbReference type="EMBL" id="BK015846">
    <property type="protein sequence ID" value="DAE27827.1"/>
    <property type="molecule type" value="Genomic_DNA"/>
</dbReference>
<dbReference type="Gene3D" id="3.40.50.1390">
    <property type="entry name" value="Resolvase, N-terminal catalytic domain"/>
    <property type="match status" value="1"/>
</dbReference>
<dbReference type="SUPFAM" id="SSF53041">
    <property type="entry name" value="Resolvase-like"/>
    <property type="match status" value="1"/>
</dbReference>
<evidence type="ECO:0000313" key="4">
    <source>
        <dbReference type="EMBL" id="DAE27827.1"/>
    </source>
</evidence>
<dbReference type="Gene3D" id="3.90.1750.20">
    <property type="entry name" value="Putative Large Serine Recombinase, Chain B, Domain 2"/>
    <property type="match status" value="1"/>
</dbReference>
<dbReference type="GO" id="GO:0003677">
    <property type="term" value="F:DNA binding"/>
    <property type="evidence" value="ECO:0007669"/>
    <property type="project" value="InterPro"/>
</dbReference>
<dbReference type="Pfam" id="PF00239">
    <property type="entry name" value="Resolvase"/>
    <property type="match status" value="1"/>
</dbReference>
<dbReference type="CDD" id="cd00338">
    <property type="entry name" value="Ser_Recombinase"/>
    <property type="match status" value="1"/>
</dbReference>
<dbReference type="PANTHER" id="PTHR30461:SF23">
    <property type="entry name" value="DNA RECOMBINASE-RELATED"/>
    <property type="match status" value="1"/>
</dbReference>